<dbReference type="InterPro" id="IPR007650">
    <property type="entry name" value="Zf-FLZ_dom"/>
</dbReference>
<gene>
    <name evidence="7" type="ORF">RJ641_021276</name>
</gene>
<evidence type="ECO:0000313" key="7">
    <source>
        <dbReference type="EMBL" id="KAK6913955.1"/>
    </source>
</evidence>
<feature type="compositionally biased region" description="Low complexity" evidence="5">
    <location>
        <begin position="73"/>
        <end position="89"/>
    </location>
</feature>
<evidence type="ECO:0000256" key="4">
    <source>
        <dbReference type="PROSITE-ProRule" id="PRU01131"/>
    </source>
</evidence>
<evidence type="ECO:0000256" key="1">
    <source>
        <dbReference type="ARBA" id="ARBA00009374"/>
    </source>
</evidence>
<keyword evidence="8" id="KW-1185">Reference proteome</keyword>
<feature type="region of interest" description="Disordered" evidence="5">
    <location>
        <begin position="64"/>
        <end position="89"/>
    </location>
</feature>
<name>A0AAN8UEG6_9MAGN</name>
<dbReference type="Proteomes" id="UP001370490">
    <property type="component" value="Unassembled WGS sequence"/>
</dbReference>
<keyword evidence="2" id="KW-0479">Metal-binding</keyword>
<feature type="zinc finger region" description="FLZ-type" evidence="4">
    <location>
        <begin position="255"/>
        <end position="282"/>
    </location>
</feature>
<comment type="similarity">
    <text evidence="1">Belongs to the FLZ family.</text>
</comment>
<feature type="domain" description="FLZ-type" evidence="6">
    <location>
        <begin position="255"/>
        <end position="282"/>
    </location>
</feature>
<feature type="region of interest" description="Disordered" evidence="5">
    <location>
        <begin position="156"/>
        <end position="182"/>
    </location>
</feature>
<comment type="caution">
    <text evidence="7">The sequence shown here is derived from an EMBL/GenBank/DDBJ whole genome shotgun (WGS) entry which is preliminary data.</text>
</comment>
<dbReference type="Pfam" id="PF04570">
    <property type="entry name" value="zf-FLZ"/>
    <property type="match status" value="1"/>
</dbReference>
<evidence type="ECO:0000256" key="2">
    <source>
        <dbReference type="ARBA" id="ARBA00022723"/>
    </source>
</evidence>
<organism evidence="7 8">
    <name type="scientific">Dillenia turbinata</name>
    <dbReference type="NCBI Taxonomy" id="194707"/>
    <lineage>
        <taxon>Eukaryota</taxon>
        <taxon>Viridiplantae</taxon>
        <taxon>Streptophyta</taxon>
        <taxon>Embryophyta</taxon>
        <taxon>Tracheophyta</taxon>
        <taxon>Spermatophyta</taxon>
        <taxon>Magnoliopsida</taxon>
        <taxon>eudicotyledons</taxon>
        <taxon>Gunneridae</taxon>
        <taxon>Pentapetalae</taxon>
        <taxon>Dilleniales</taxon>
        <taxon>Dilleniaceae</taxon>
        <taxon>Dillenia</taxon>
    </lineage>
</organism>
<dbReference type="InterPro" id="IPR044593">
    <property type="entry name" value="FLZ8/MARD1"/>
</dbReference>
<dbReference type="PANTHER" id="PTHR46443:SF21">
    <property type="entry name" value="FCS-LIKE ZINC FINGER 8"/>
    <property type="match status" value="1"/>
</dbReference>
<evidence type="ECO:0000256" key="3">
    <source>
        <dbReference type="ARBA" id="ARBA00022771"/>
    </source>
</evidence>
<dbReference type="PANTHER" id="PTHR46443">
    <property type="entry name" value="FCS-LIKE ZINC FINGER 8"/>
    <property type="match status" value="1"/>
</dbReference>
<evidence type="ECO:0000313" key="8">
    <source>
        <dbReference type="Proteomes" id="UP001370490"/>
    </source>
</evidence>
<sequence length="282" mass="31228">MADNSSVSSPTEKYRRLTSFFFSSPRLYTTFSSKGFLETESVMSPTSILDGKPFSAFKNPCWSDTPKSSEISNNNKNNNTNNNNTNNNTEVKRYYWEKFDSKGVGLSIVDDDKSNSEERVLFGSQLKIQIPPLFSSVLSPSNSPKNSSDLEIKTRNSQLDSFSSAQSPSSEKKTGFGSGNLGLETPNSPRVFAGCLSASEMELSEDYTCVITHGPNPRTTHIFDNCVVESYSGVVGFSDARGENVSFGTRFPSESFLSFCYNCKKNLGHGKDIFMYRSDDLK</sequence>
<dbReference type="PROSITE" id="PS51795">
    <property type="entry name" value="ZF_FLZ"/>
    <property type="match status" value="1"/>
</dbReference>
<proteinExistence type="inferred from homology"/>
<keyword evidence="3" id="KW-0863">Zinc-finger</keyword>
<protein>
    <submittedName>
        <fullName evidence="7">Zf-FLZ domain</fullName>
    </submittedName>
</protein>
<keyword evidence="3" id="KW-0862">Zinc</keyword>
<evidence type="ECO:0000256" key="5">
    <source>
        <dbReference type="SAM" id="MobiDB-lite"/>
    </source>
</evidence>
<dbReference type="GO" id="GO:0008270">
    <property type="term" value="F:zinc ion binding"/>
    <property type="evidence" value="ECO:0007669"/>
    <property type="project" value="UniProtKB-KW"/>
</dbReference>
<accession>A0AAN8UEG6</accession>
<dbReference type="AlphaFoldDB" id="A0AAN8UEG6"/>
<feature type="compositionally biased region" description="Polar residues" evidence="5">
    <location>
        <begin position="156"/>
        <end position="169"/>
    </location>
</feature>
<dbReference type="EMBL" id="JBAMMX010000026">
    <property type="protein sequence ID" value="KAK6913955.1"/>
    <property type="molecule type" value="Genomic_DNA"/>
</dbReference>
<reference evidence="7 8" key="1">
    <citation type="submission" date="2023-12" db="EMBL/GenBank/DDBJ databases">
        <title>A high-quality genome assembly for Dillenia turbinata (Dilleniales).</title>
        <authorList>
            <person name="Chanderbali A."/>
        </authorList>
    </citation>
    <scope>NUCLEOTIDE SEQUENCE [LARGE SCALE GENOMIC DNA]</scope>
    <source>
        <strain evidence="7">LSX21</strain>
        <tissue evidence="7">Leaf</tissue>
    </source>
</reference>
<evidence type="ECO:0000259" key="6">
    <source>
        <dbReference type="PROSITE" id="PS51795"/>
    </source>
</evidence>